<dbReference type="Gene3D" id="1.10.10.10">
    <property type="entry name" value="Winged helix-like DNA-binding domain superfamily/Winged helix DNA-binding domain"/>
    <property type="match status" value="1"/>
</dbReference>
<comment type="caution">
    <text evidence="2">The sequence shown here is derived from an EMBL/GenBank/DDBJ whole genome shotgun (WGS) entry which is preliminary data.</text>
</comment>
<evidence type="ECO:0000313" key="2">
    <source>
        <dbReference type="EMBL" id="MDQ0473942.1"/>
    </source>
</evidence>
<dbReference type="InterPro" id="IPR016032">
    <property type="entry name" value="Sig_transdc_resp-reg_C-effctor"/>
</dbReference>
<feature type="domain" description="HTH luxR-type" evidence="1">
    <location>
        <begin position="231"/>
        <end position="296"/>
    </location>
</feature>
<evidence type="ECO:0000313" key="3">
    <source>
        <dbReference type="Proteomes" id="UP001242480"/>
    </source>
</evidence>
<protein>
    <submittedName>
        <fullName evidence="2">DNA-binding CsgD family transcriptional regulator</fullName>
    </submittedName>
</protein>
<dbReference type="InterPro" id="IPR000792">
    <property type="entry name" value="Tscrpt_reg_LuxR_C"/>
</dbReference>
<name>A0ABU0JLC6_9HYPH</name>
<organism evidence="2 3">
    <name type="scientific">Labrys wisconsinensis</name>
    <dbReference type="NCBI Taxonomy" id="425677"/>
    <lineage>
        <taxon>Bacteria</taxon>
        <taxon>Pseudomonadati</taxon>
        <taxon>Pseudomonadota</taxon>
        <taxon>Alphaproteobacteria</taxon>
        <taxon>Hyphomicrobiales</taxon>
        <taxon>Xanthobacteraceae</taxon>
        <taxon>Labrys</taxon>
    </lineage>
</organism>
<gene>
    <name evidence="2" type="ORF">QO011_006981</name>
</gene>
<accession>A0ABU0JLC6</accession>
<dbReference type="PROSITE" id="PS00622">
    <property type="entry name" value="HTH_LUXR_1"/>
    <property type="match status" value="1"/>
</dbReference>
<proteinExistence type="predicted"/>
<dbReference type="GO" id="GO:0003677">
    <property type="term" value="F:DNA binding"/>
    <property type="evidence" value="ECO:0007669"/>
    <property type="project" value="UniProtKB-KW"/>
</dbReference>
<sequence length="300" mass="33166">METYQYINPLWKFWQTAVPGQVIRLDDGLIDDECRRSTFYARYGDYLDKGDGVCMLLSIRTAKVLVHASQPRRPGEGQINADLLENLREDLLLSFEIAGTFTHASNMTGNIIRSLDQKGIGAALLSEDDRIEKSNSSMNDLLRAGSVLRLDGGRLVSGSAIQSSEFSDLVRRTRRNGVPGRLSYCDPAGRRRGSVVAYPAPTSFDWEGVHQSKIVLLVTDSSRPKELLADNLGKNYGLTRAETRVASLLLDGKTSRQIATELKVQANSVRAHLKATYAKTGTHSQVELLNLLQVESEQAL</sequence>
<reference evidence="2 3" key="1">
    <citation type="submission" date="2023-07" db="EMBL/GenBank/DDBJ databases">
        <title>Genomic Encyclopedia of Type Strains, Phase IV (KMG-IV): sequencing the most valuable type-strain genomes for metagenomic binning, comparative biology and taxonomic classification.</title>
        <authorList>
            <person name="Goeker M."/>
        </authorList>
    </citation>
    <scope>NUCLEOTIDE SEQUENCE [LARGE SCALE GENOMIC DNA]</scope>
    <source>
        <strain evidence="2 3">DSM 19619</strain>
    </source>
</reference>
<dbReference type="Proteomes" id="UP001242480">
    <property type="component" value="Unassembled WGS sequence"/>
</dbReference>
<evidence type="ECO:0000259" key="1">
    <source>
        <dbReference type="PROSITE" id="PS50043"/>
    </source>
</evidence>
<dbReference type="SUPFAM" id="SSF46894">
    <property type="entry name" value="C-terminal effector domain of the bipartite response regulators"/>
    <property type="match status" value="1"/>
</dbReference>
<dbReference type="EMBL" id="JAUSVX010000019">
    <property type="protein sequence ID" value="MDQ0473942.1"/>
    <property type="molecule type" value="Genomic_DNA"/>
</dbReference>
<keyword evidence="2" id="KW-0238">DNA-binding</keyword>
<dbReference type="SMART" id="SM00421">
    <property type="entry name" value="HTH_LUXR"/>
    <property type="match status" value="1"/>
</dbReference>
<dbReference type="Pfam" id="PF00196">
    <property type="entry name" value="GerE"/>
    <property type="match status" value="1"/>
</dbReference>
<dbReference type="RefSeq" id="WP_307282740.1">
    <property type="nucleotide sequence ID" value="NZ_JAUSVX010000019.1"/>
</dbReference>
<keyword evidence="3" id="KW-1185">Reference proteome</keyword>
<dbReference type="InterPro" id="IPR036388">
    <property type="entry name" value="WH-like_DNA-bd_sf"/>
</dbReference>
<dbReference type="PROSITE" id="PS50043">
    <property type="entry name" value="HTH_LUXR_2"/>
    <property type="match status" value="1"/>
</dbReference>